<dbReference type="InterPro" id="IPR016161">
    <property type="entry name" value="Ald_DH/histidinol_DH"/>
</dbReference>
<gene>
    <name evidence="2" type="ORF">Acr_15g0008650</name>
</gene>
<feature type="region of interest" description="Disordered" evidence="1">
    <location>
        <begin position="1"/>
        <end position="33"/>
    </location>
</feature>
<dbReference type="PANTHER" id="PTHR11063">
    <property type="entry name" value="GLUTAMATE SEMIALDEHYDE DEHYDROGENASE"/>
    <property type="match status" value="1"/>
</dbReference>
<comment type="caution">
    <text evidence="2">The sequence shown here is derived from an EMBL/GenBank/DDBJ whole genome shotgun (WGS) entry which is preliminary data.</text>
</comment>
<dbReference type="OrthoDB" id="1696174at2759"/>
<dbReference type="GO" id="GO:0004350">
    <property type="term" value="F:glutamate-5-semialdehyde dehydrogenase activity"/>
    <property type="evidence" value="ECO:0007669"/>
    <property type="project" value="TreeGrafter"/>
</dbReference>
<dbReference type="EMBL" id="BJWL01000015">
    <property type="protein sequence ID" value="GFZ02257.1"/>
    <property type="molecule type" value="Genomic_DNA"/>
</dbReference>
<keyword evidence="3" id="KW-1185">Reference proteome</keyword>
<evidence type="ECO:0000313" key="3">
    <source>
        <dbReference type="Proteomes" id="UP000585474"/>
    </source>
</evidence>
<dbReference type="Gene3D" id="3.40.309.10">
    <property type="entry name" value="Aldehyde Dehydrogenase, Chain A, domain 2"/>
    <property type="match status" value="1"/>
</dbReference>
<sequence>MAKYSTSPKGKEKTELRLRPTDEYPDSGSGELRGDSLARFHGLVLPRSRGFGDEQPSERSWEPNSVIVLGRLGQARIPTHFKAQDDAIGFRRSLRPEMDWGNVTAEDLIEALREVDWSSPPRPLSEFFSSYRTNYFIMVVFILGLSFLRRPLTIVAAALTALSIAFLNDRHLLVSTVICSLMLAPLKFQHLVKYNTLEIGAVFTERNLHLKLEIPATKGYLRDSLLFYQYSWSTMLHFLIDKIHYVSPAFFLIIGAAALQETLLVHEDLSSNGELQKLVDELQLEGVTLFGGPRVSCFLNIPEAQSFHHEYSSRACTIEIVSDVHDAIDHIHKYGRHVGIFSAHTDCIVAEDHEVAELFLTQADSAAVFHNASTRFCDGARFGLGAEVGISTSRIHARGPVGVEGLLTTRWILRGNGQVVDGDKGVNYTHKKPRPRVTLPNQEIPLKFGVTPHFLIGVSPIFQTLGFLAVYI</sequence>
<dbReference type="Proteomes" id="UP000585474">
    <property type="component" value="Unassembled WGS sequence"/>
</dbReference>
<proteinExistence type="predicted"/>
<dbReference type="InterPro" id="IPR016163">
    <property type="entry name" value="Ald_DH_C"/>
</dbReference>
<dbReference type="PANTHER" id="PTHR11063:SF27">
    <property type="entry name" value="DELTA-1-PYRROLINE-5-CARBOXYLATE SYNTHASE"/>
    <property type="match status" value="1"/>
</dbReference>
<accession>A0A7J0FUY2</accession>
<feature type="compositionally biased region" description="Basic and acidic residues" evidence="1">
    <location>
        <begin position="9"/>
        <end position="22"/>
    </location>
</feature>
<evidence type="ECO:0000313" key="2">
    <source>
        <dbReference type="EMBL" id="GFZ02257.1"/>
    </source>
</evidence>
<dbReference type="AlphaFoldDB" id="A0A7J0FUY2"/>
<dbReference type="SUPFAM" id="SSF53720">
    <property type="entry name" value="ALDH-like"/>
    <property type="match status" value="1"/>
</dbReference>
<reference evidence="2 3" key="1">
    <citation type="submission" date="2019-07" db="EMBL/GenBank/DDBJ databases">
        <title>De Novo Assembly of kiwifruit Actinidia rufa.</title>
        <authorList>
            <person name="Sugita-Konishi S."/>
            <person name="Sato K."/>
            <person name="Mori E."/>
            <person name="Abe Y."/>
            <person name="Kisaki G."/>
            <person name="Hamano K."/>
            <person name="Suezawa K."/>
            <person name="Otani M."/>
            <person name="Fukuda T."/>
            <person name="Manabe T."/>
            <person name="Gomi K."/>
            <person name="Tabuchi M."/>
            <person name="Akimitsu K."/>
            <person name="Kataoka I."/>
        </authorList>
    </citation>
    <scope>NUCLEOTIDE SEQUENCE [LARGE SCALE GENOMIC DNA]</scope>
    <source>
        <strain evidence="3">cv. Fuchu</strain>
    </source>
</reference>
<evidence type="ECO:0000256" key="1">
    <source>
        <dbReference type="SAM" id="MobiDB-lite"/>
    </source>
</evidence>
<name>A0A7J0FUY2_9ERIC</name>
<protein>
    <submittedName>
        <fullName evidence="2">Delta 1-pyrroline-5-carboxylate synthase 2</fullName>
    </submittedName>
</protein>
<organism evidence="2 3">
    <name type="scientific">Actinidia rufa</name>
    <dbReference type="NCBI Taxonomy" id="165716"/>
    <lineage>
        <taxon>Eukaryota</taxon>
        <taxon>Viridiplantae</taxon>
        <taxon>Streptophyta</taxon>
        <taxon>Embryophyta</taxon>
        <taxon>Tracheophyta</taxon>
        <taxon>Spermatophyta</taxon>
        <taxon>Magnoliopsida</taxon>
        <taxon>eudicotyledons</taxon>
        <taxon>Gunneridae</taxon>
        <taxon>Pentapetalae</taxon>
        <taxon>asterids</taxon>
        <taxon>Ericales</taxon>
        <taxon>Actinidiaceae</taxon>
        <taxon>Actinidia</taxon>
    </lineage>
</organism>